<gene>
    <name evidence="1" type="ORF">HAX54_052818</name>
</gene>
<dbReference type="EMBL" id="JACEIK010000968">
    <property type="protein sequence ID" value="MCD7464470.1"/>
    <property type="molecule type" value="Genomic_DNA"/>
</dbReference>
<evidence type="ECO:0000313" key="2">
    <source>
        <dbReference type="Proteomes" id="UP000823775"/>
    </source>
</evidence>
<feature type="non-terminal residue" evidence="1">
    <location>
        <position position="79"/>
    </location>
</feature>
<keyword evidence="2" id="KW-1185">Reference proteome</keyword>
<accession>A0ABS8T0J6</accession>
<dbReference type="Proteomes" id="UP000823775">
    <property type="component" value="Unassembled WGS sequence"/>
</dbReference>
<feature type="non-terminal residue" evidence="1">
    <location>
        <position position="1"/>
    </location>
</feature>
<comment type="caution">
    <text evidence="1">The sequence shown here is derived from an EMBL/GenBank/DDBJ whole genome shotgun (WGS) entry which is preliminary data.</text>
</comment>
<organism evidence="1 2">
    <name type="scientific">Datura stramonium</name>
    <name type="common">Jimsonweed</name>
    <name type="synonym">Common thornapple</name>
    <dbReference type="NCBI Taxonomy" id="4076"/>
    <lineage>
        <taxon>Eukaryota</taxon>
        <taxon>Viridiplantae</taxon>
        <taxon>Streptophyta</taxon>
        <taxon>Embryophyta</taxon>
        <taxon>Tracheophyta</taxon>
        <taxon>Spermatophyta</taxon>
        <taxon>Magnoliopsida</taxon>
        <taxon>eudicotyledons</taxon>
        <taxon>Gunneridae</taxon>
        <taxon>Pentapetalae</taxon>
        <taxon>asterids</taxon>
        <taxon>lamiids</taxon>
        <taxon>Solanales</taxon>
        <taxon>Solanaceae</taxon>
        <taxon>Solanoideae</taxon>
        <taxon>Datureae</taxon>
        <taxon>Datura</taxon>
    </lineage>
</organism>
<reference evidence="1 2" key="1">
    <citation type="journal article" date="2021" name="BMC Genomics">
        <title>Datura genome reveals duplications of psychoactive alkaloid biosynthetic genes and high mutation rate following tissue culture.</title>
        <authorList>
            <person name="Rajewski A."/>
            <person name="Carter-House D."/>
            <person name="Stajich J."/>
            <person name="Litt A."/>
        </authorList>
    </citation>
    <scope>NUCLEOTIDE SEQUENCE [LARGE SCALE GENOMIC DNA]</scope>
    <source>
        <strain evidence="1">AR-01</strain>
    </source>
</reference>
<name>A0ABS8T0J6_DATST</name>
<evidence type="ECO:0000313" key="1">
    <source>
        <dbReference type="EMBL" id="MCD7464470.1"/>
    </source>
</evidence>
<protein>
    <submittedName>
        <fullName evidence="1">Uncharacterized protein</fullName>
    </submittedName>
</protein>
<proteinExistence type="predicted"/>
<sequence length="79" mass="8942">NESLPIAHIKQQLARKVFSLQLPKALFRIPDKKRGTLIISSWTEKEDVLSPKFPLSVVSDETSKKPKITLSTPAKKQMK</sequence>